<name>A0A381QGY7_9ZZZZ</name>
<gene>
    <name evidence="1" type="ORF">METZ01_LOCUS31439</name>
</gene>
<dbReference type="CDD" id="cd02980">
    <property type="entry name" value="TRX_Fd_family"/>
    <property type="match status" value="1"/>
</dbReference>
<evidence type="ECO:0000313" key="1">
    <source>
        <dbReference type="EMBL" id="SUZ78585.1"/>
    </source>
</evidence>
<organism evidence="1">
    <name type="scientific">marine metagenome</name>
    <dbReference type="NCBI Taxonomy" id="408172"/>
    <lineage>
        <taxon>unclassified sequences</taxon>
        <taxon>metagenomes</taxon>
        <taxon>ecological metagenomes</taxon>
    </lineage>
</organism>
<dbReference type="EMBL" id="UINC01001359">
    <property type="protein sequence ID" value="SUZ78585.1"/>
    <property type="molecule type" value="Genomic_DNA"/>
</dbReference>
<proteinExistence type="predicted"/>
<dbReference type="InterPro" id="IPR036249">
    <property type="entry name" value="Thioredoxin-like_sf"/>
</dbReference>
<dbReference type="AlphaFoldDB" id="A0A381QGY7"/>
<protein>
    <recommendedName>
        <fullName evidence="2">Ferredoxin</fullName>
    </recommendedName>
</protein>
<reference evidence="1" key="1">
    <citation type="submission" date="2018-05" db="EMBL/GenBank/DDBJ databases">
        <authorList>
            <person name="Lanie J.A."/>
            <person name="Ng W.-L."/>
            <person name="Kazmierczak K.M."/>
            <person name="Andrzejewski T.M."/>
            <person name="Davidsen T.M."/>
            <person name="Wayne K.J."/>
            <person name="Tettelin H."/>
            <person name="Glass J.I."/>
            <person name="Rusch D."/>
            <person name="Podicherti R."/>
            <person name="Tsui H.-C.T."/>
            <person name="Winkler M.E."/>
        </authorList>
    </citation>
    <scope>NUCLEOTIDE SEQUENCE</scope>
</reference>
<dbReference type="Gene3D" id="3.40.30.10">
    <property type="entry name" value="Glutaredoxin"/>
    <property type="match status" value="1"/>
</dbReference>
<sequence>MPSTPFRVHVFVCNNQRAEGHPRGCCADKRSLDIMTRLKRAARAEGLDDVRVNKSGCLDHCEKGPSCVIYPEGTWYTLPDDDEGLGEILNHLKGGGAAQRYSMVVE</sequence>
<dbReference type="SUPFAM" id="SSF52833">
    <property type="entry name" value="Thioredoxin-like"/>
    <property type="match status" value="1"/>
</dbReference>
<evidence type="ECO:0008006" key="2">
    <source>
        <dbReference type="Google" id="ProtNLM"/>
    </source>
</evidence>
<accession>A0A381QGY7</accession>